<accession>A0A382A0Y5</accession>
<reference evidence="4" key="1">
    <citation type="submission" date="2018-05" db="EMBL/GenBank/DDBJ databases">
        <authorList>
            <person name="Lanie J.A."/>
            <person name="Ng W.-L."/>
            <person name="Kazmierczak K.M."/>
            <person name="Andrzejewski T.M."/>
            <person name="Davidsen T.M."/>
            <person name="Wayne K.J."/>
            <person name="Tettelin H."/>
            <person name="Glass J.I."/>
            <person name="Rusch D."/>
            <person name="Podicherti R."/>
            <person name="Tsui H.-C.T."/>
            <person name="Winkler M.E."/>
        </authorList>
    </citation>
    <scope>NUCLEOTIDE SEQUENCE</scope>
</reference>
<evidence type="ECO:0000313" key="4">
    <source>
        <dbReference type="EMBL" id="SVA95185.1"/>
    </source>
</evidence>
<sequence>MFAGIIENFGKVKEFKKKGDYLLRVSTNFKIKDIKKGSSISCNGVCLTAHTIKKNGKFVDIDFDISKETIKRTNLSCLKKGSLINLEKSLRVGDEISGHFVFGHIDCTSKLLKINKINDSHEITLKIP</sequence>
<dbReference type="InterPro" id="IPR001783">
    <property type="entry name" value="Lumazine-bd"/>
</dbReference>
<organism evidence="4">
    <name type="scientific">marine metagenome</name>
    <dbReference type="NCBI Taxonomy" id="408172"/>
    <lineage>
        <taxon>unclassified sequences</taxon>
        <taxon>metagenomes</taxon>
        <taxon>ecological metagenomes</taxon>
    </lineage>
</organism>
<dbReference type="InterPro" id="IPR023366">
    <property type="entry name" value="ATP_synth_asu-like_sf"/>
</dbReference>
<gene>
    <name evidence="4" type="ORF">METZ01_LOCUS148039</name>
</gene>
<keyword evidence="2" id="KW-0677">Repeat</keyword>
<dbReference type="AlphaFoldDB" id="A0A382A0Y5"/>
<dbReference type="InterPro" id="IPR026017">
    <property type="entry name" value="Lumazine-bd_dom"/>
</dbReference>
<evidence type="ECO:0000256" key="2">
    <source>
        <dbReference type="ARBA" id="ARBA00022737"/>
    </source>
</evidence>
<dbReference type="Pfam" id="PF00677">
    <property type="entry name" value="Lum_binding"/>
    <property type="match status" value="1"/>
</dbReference>
<feature type="non-terminal residue" evidence="4">
    <location>
        <position position="128"/>
    </location>
</feature>
<dbReference type="GO" id="GO:0004746">
    <property type="term" value="F:riboflavin synthase activity"/>
    <property type="evidence" value="ECO:0007669"/>
    <property type="project" value="TreeGrafter"/>
</dbReference>
<dbReference type="Gene3D" id="2.40.30.20">
    <property type="match status" value="1"/>
</dbReference>
<dbReference type="PROSITE" id="PS51177">
    <property type="entry name" value="LUMAZINE_BIND"/>
    <property type="match status" value="1"/>
</dbReference>
<evidence type="ECO:0000259" key="3">
    <source>
        <dbReference type="PROSITE" id="PS51177"/>
    </source>
</evidence>
<dbReference type="SUPFAM" id="SSF63380">
    <property type="entry name" value="Riboflavin synthase domain-like"/>
    <property type="match status" value="1"/>
</dbReference>
<keyword evidence="1" id="KW-0808">Transferase</keyword>
<evidence type="ECO:0000256" key="1">
    <source>
        <dbReference type="ARBA" id="ARBA00022679"/>
    </source>
</evidence>
<proteinExistence type="predicted"/>
<dbReference type="CDD" id="cd00402">
    <property type="entry name" value="Riboflavin_synthase_like"/>
    <property type="match status" value="1"/>
</dbReference>
<name>A0A382A0Y5_9ZZZZ</name>
<dbReference type="EMBL" id="UINC01023465">
    <property type="protein sequence ID" value="SVA95185.1"/>
    <property type="molecule type" value="Genomic_DNA"/>
</dbReference>
<dbReference type="PANTHER" id="PTHR21098:SF0">
    <property type="entry name" value="RIBOFLAVIN SYNTHASE"/>
    <property type="match status" value="1"/>
</dbReference>
<dbReference type="InterPro" id="IPR017938">
    <property type="entry name" value="Riboflavin_synthase-like_b-brl"/>
</dbReference>
<protein>
    <recommendedName>
        <fullName evidence="3">Lumazine-binding domain-containing protein</fullName>
    </recommendedName>
</protein>
<dbReference type="FunFam" id="2.40.30.20:FF:000003">
    <property type="entry name" value="Riboflavin synthase, alpha subunit"/>
    <property type="match status" value="1"/>
</dbReference>
<dbReference type="GO" id="GO:0009231">
    <property type="term" value="P:riboflavin biosynthetic process"/>
    <property type="evidence" value="ECO:0007669"/>
    <property type="project" value="TreeGrafter"/>
</dbReference>
<dbReference type="PANTHER" id="PTHR21098">
    <property type="entry name" value="RIBOFLAVIN SYNTHASE ALPHA CHAIN"/>
    <property type="match status" value="1"/>
</dbReference>
<feature type="domain" description="Lumazine-binding" evidence="3">
    <location>
        <begin position="1"/>
        <end position="99"/>
    </location>
</feature>